<dbReference type="OrthoDB" id="59415at2759"/>
<dbReference type="InterPro" id="IPR023214">
    <property type="entry name" value="HAD_sf"/>
</dbReference>
<organism evidence="4 5">
    <name type="scientific">Miscanthus lutarioriparius</name>
    <dbReference type="NCBI Taxonomy" id="422564"/>
    <lineage>
        <taxon>Eukaryota</taxon>
        <taxon>Viridiplantae</taxon>
        <taxon>Streptophyta</taxon>
        <taxon>Embryophyta</taxon>
        <taxon>Tracheophyta</taxon>
        <taxon>Spermatophyta</taxon>
        <taxon>Magnoliopsida</taxon>
        <taxon>Liliopsida</taxon>
        <taxon>Poales</taxon>
        <taxon>Poaceae</taxon>
        <taxon>PACMAD clade</taxon>
        <taxon>Panicoideae</taxon>
        <taxon>Andropogonodae</taxon>
        <taxon>Andropogoneae</taxon>
        <taxon>Saccharinae</taxon>
        <taxon>Miscanthus</taxon>
    </lineage>
</organism>
<dbReference type="SUPFAM" id="SSF56784">
    <property type="entry name" value="HAD-like"/>
    <property type="match status" value="1"/>
</dbReference>
<dbReference type="PANTHER" id="PTHR31284:SF19">
    <property type="entry name" value="VEGETATIVE STORAGE PROTEIN 1-RELATED"/>
    <property type="match status" value="1"/>
</dbReference>
<evidence type="ECO:0000313" key="4">
    <source>
        <dbReference type="EMBL" id="CAD6334393.1"/>
    </source>
</evidence>
<feature type="region of interest" description="Disordered" evidence="2">
    <location>
        <begin position="30"/>
        <end position="73"/>
    </location>
</feature>
<dbReference type="EMBL" id="CAJGYO010000017">
    <property type="protein sequence ID" value="CAD6334393.1"/>
    <property type="molecule type" value="Genomic_DNA"/>
</dbReference>
<accession>A0A811RZX9</accession>
<evidence type="ECO:0008006" key="6">
    <source>
        <dbReference type="Google" id="ProtNLM"/>
    </source>
</evidence>
<keyword evidence="5" id="KW-1185">Reference proteome</keyword>
<dbReference type="Gene3D" id="3.40.50.1000">
    <property type="entry name" value="HAD superfamily/HAD-like"/>
    <property type="match status" value="1"/>
</dbReference>
<proteinExistence type="predicted"/>
<dbReference type="InterPro" id="IPR005519">
    <property type="entry name" value="Acid_phosphat_B-like"/>
</dbReference>
<evidence type="ECO:0000256" key="2">
    <source>
        <dbReference type="SAM" id="MobiDB-lite"/>
    </source>
</evidence>
<dbReference type="AlphaFoldDB" id="A0A811RZX9"/>
<evidence type="ECO:0000256" key="1">
    <source>
        <dbReference type="ARBA" id="ARBA00022729"/>
    </source>
</evidence>
<comment type="caution">
    <text evidence="4">The sequence shown here is derived from an EMBL/GenBank/DDBJ whole genome shotgun (WGS) entry which is preliminary data.</text>
</comment>
<sequence length="330" mass="35995">MAATAKLVLLVAALVRGHRQLLLRRMGSEHYPDAHSASDRGCRGPSPGRRGHASNPHAAPAARLRRRPGPARSERAVRQLAAGRGGLQQARLEDGARQLRGLRRPLHARPAIPPRLPRLVDEAIAYAEGLKLAGNGKEPWRPLPLARSARRCRRRPWPPQPPAKSTSHEDKAPAGVLGAVGGALLPELLPCLANEHVSFIDHSTKPYNATSFNEYVLEGSAPVLPETLRLFKKLISLGIKPVLLTGRSEDQRAITVANHRRQGYSGWEKLLLKPIGFKATAIAFKSGERQKLQDAGYVIVGNMGDQWSDILGAPEGARTFKLPDPIYYIG</sequence>
<dbReference type="Proteomes" id="UP000604825">
    <property type="component" value="Unassembled WGS sequence"/>
</dbReference>
<dbReference type="PANTHER" id="PTHR31284">
    <property type="entry name" value="ACID PHOSPHATASE-LIKE PROTEIN"/>
    <property type="match status" value="1"/>
</dbReference>
<gene>
    <name evidence="4" type="ORF">NCGR_LOCUS58491</name>
</gene>
<dbReference type="Pfam" id="PF03767">
    <property type="entry name" value="Acid_phosphat_B"/>
    <property type="match status" value="1"/>
</dbReference>
<keyword evidence="1 3" id="KW-0732">Signal</keyword>
<feature type="chain" id="PRO_5032564509" description="Acid phosphatase" evidence="3">
    <location>
        <begin position="18"/>
        <end position="330"/>
    </location>
</feature>
<feature type="compositionally biased region" description="Basic and acidic residues" evidence="2">
    <location>
        <begin position="30"/>
        <end position="42"/>
    </location>
</feature>
<feature type="region of interest" description="Disordered" evidence="2">
    <location>
        <begin position="147"/>
        <end position="173"/>
    </location>
</feature>
<name>A0A811RZX9_9POAL</name>
<evidence type="ECO:0000313" key="5">
    <source>
        <dbReference type="Proteomes" id="UP000604825"/>
    </source>
</evidence>
<protein>
    <recommendedName>
        <fullName evidence="6">Acid phosphatase</fullName>
    </recommendedName>
</protein>
<evidence type="ECO:0000256" key="3">
    <source>
        <dbReference type="SAM" id="SignalP"/>
    </source>
</evidence>
<reference evidence="4" key="1">
    <citation type="submission" date="2020-10" db="EMBL/GenBank/DDBJ databases">
        <authorList>
            <person name="Han B."/>
            <person name="Lu T."/>
            <person name="Zhao Q."/>
            <person name="Huang X."/>
            <person name="Zhao Y."/>
        </authorList>
    </citation>
    <scope>NUCLEOTIDE SEQUENCE</scope>
</reference>
<dbReference type="InterPro" id="IPR036412">
    <property type="entry name" value="HAD-like_sf"/>
</dbReference>
<feature type="signal peptide" evidence="3">
    <location>
        <begin position="1"/>
        <end position="17"/>
    </location>
</feature>